<gene>
    <name evidence="2" type="ORF">DYBT9275_03710</name>
</gene>
<evidence type="ECO:0000313" key="2">
    <source>
        <dbReference type="EMBL" id="CAG5006036.1"/>
    </source>
</evidence>
<dbReference type="Pfam" id="PF03929">
    <property type="entry name" value="PepSY_TM"/>
    <property type="match status" value="1"/>
</dbReference>
<keyword evidence="3" id="KW-1185">Reference proteome</keyword>
<dbReference type="InterPro" id="IPR005625">
    <property type="entry name" value="PepSY-ass_TM"/>
</dbReference>
<organism evidence="2 3">
    <name type="scientific">Dyadobacter helix</name>
    <dbReference type="NCBI Taxonomy" id="2822344"/>
    <lineage>
        <taxon>Bacteria</taxon>
        <taxon>Pseudomonadati</taxon>
        <taxon>Bacteroidota</taxon>
        <taxon>Cytophagia</taxon>
        <taxon>Cytophagales</taxon>
        <taxon>Spirosomataceae</taxon>
        <taxon>Dyadobacter</taxon>
    </lineage>
</organism>
<sequence>MGWSISPGTGGQFKPNWGGQFHRIFHILGLVIAVVSITGSIIVYKPEIEKAMISEISLVSPLANTVSLDTLYQMVQRSRPKDKIQSVAMYGGPTAAWNFRCVPKDGGRMQVYVDQYRGKILGEVDFSDSWYQWIYDLHADLLGGKNGRVVNGIIGLLFGMICLTGLVIWWPGAPRVKHGFTYHKAGSWKSKNYDVHKLAGFYGSLLLILVTVTGAYFPFKQQYNNIAAAITGTAHTIPSPKIARPDTLASIASFETVYRNATRAAADAENSLLRFPQKPEENFSMRKLRKGDWGRIGDTFVYLHHNSGQVISVRLWDKLPAGVKLIESMFPLHFGTFGGHFTRILWVILGLLPGVLYYTGFVIWWNKLVKKQRNIT</sequence>
<feature type="transmembrane region" description="Helical" evidence="1">
    <location>
        <begin position="344"/>
        <end position="365"/>
    </location>
</feature>
<evidence type="ECO:0008006" key="4">
    <source>
        <dbReference type="Google" id="ProtNLM"/>
    </source>
</evidence>
<keyword evidence="1" id="KW-0812">Transmembrane</keyword>
<feature type="transmembrane region" description="Helical" evidence="1">
    <location>
        <begin position="149"/>
        <end position="170"/>
    </location>
</feature>
<reference evidence="2" key="1">
    <citation type="submission" date="2021-04" db="EMBL/GenBank/DDBJ databases">
        <authorList>
            <person name="Rodrigo-Torres L."/>
            <person name="Arahal R. D."/>
            <person name="Lucena T."/>
        </authorList>
    </citation>
    <scope>NUCLEOTIDE SEQUENCE</scope>
    <source>
        <strain evidence="2">CECT 9275</strain>
    </source>
</reference>
<dbReference type="PANTHER" id="PTHR34219">
    <property type="entry name" value="IRON-REGULATED INNER MEMBRANE PROTEIN-RELATED"/>
    <property type="match status" value="1"/>
</dbReference>
<comment type="caution">
    <text evidence="2">The sequence shown here is derived from an EMBL/GenBank/DDBJ whole genome shotgun (WGS) entry which is preliminary data.</text>
</comment>
<dbReference type="RefSeq" id="WP_215240170.1">
    <property type="nucleotide sequence ID" value="NZ_CAJRAF010000002.1"/>
</dbReference>
<dbReference type="EMBL" id="CAJRAF010000002">
    <property type="protein sequence ID" value="CAG5006036.1"/>
    <property type="molecule type" value="Genomic_DNA"/>
</dbReference>
<protein>
    <recommendedName>
        <fullName evidence="4">PepSY domain-containing protein</fullName>
    </recommendedName>
</protein>
<evidence type="ECO:0000313" key="3">
    <source>
        <dbReference type="Proteomes" id="UP000680038"/>
    </source>
</evidence>
<proteinExistence type="predicted"/>
<keyword evidence="1" id="KW-0472">Membrane</keyword>
<accession>A0A916JD60</accession>
<keyword evidence="1" id="KW-1133">Transmembrane helix</keyword>
<evidence type="ECO:0000256" key="1">
    <source>
        <dbReference type="SAM" id="Phobius"/>
    </source>
</evidence>
<dbReference type="Proteomes" id="UP000680038">
    <property type="component" value="Unassembled WGS sequence"/>
</dbReference>
<dbReference type="AlphaFoldDB" id="A0A916JD60"/>
<feature type="transmembrane region" description="Helical" evidence="1">
    <location>
        <begin position="199"/>
        <end position="219"/>
    </location>
</feature>
<name>A0A916JD60_9BACT</name>
<feature type="transmembrane region" description="Helical" evidence="1">
    <location>
        <begin position="24"/>
        <end position="44"/>
    </location>
</feature>